<dbReference type="SUPFAM" id="SSF46689">
    <property type="entry name" value="Homeodomain-like"/>
    <property type="match status" value="1"/>
</dbReference>
<keyword evidence="1 2" id="KW-0238">DNA-binding</keyword>
<dbReference type="EMBL" id="BJCC01000027">
    <property type="protein sequence ID" value="GCF95077.1"/>
    <property type="molecule type" value="Genomic_DNA"/>
</dbReference>
<dbReference type="GO" id="GO:0006355">
    <property type="term" value="P:regulation of DNA-templated transcription"/>
    <property type="evidence" value="ECO:0007669"/>
    <property type="project" value="UniProtKB-ARBA"/>
</dbReference>
<dbReference type="RefSeq" id="WP_146623480.1">
    <property type="nucleotide sequence ID" value="NZ_BJCC01000027.1"/>
</dbReference>
<dbReference type="InterPro" id="IPR009057">
    <property type="entry name" value="Homeodomain-like_sf"/>
</dbReference>
<feature type="DNA-binding region" description="H-T-H motif" evidence="2">
    <location>
        <begin position="28"/>
        <end position="47"/>
    </location>
</feature>
<dbReference type="Proteomes" id="UP000290567">
    <property type="component" value="Unassembled WGS sequence"/>
</dbReference>
<evidence type="ECO:0000259" key="3">
    <source>
        <dbReference type="PROSITE" id="PS50977"/>
    </source>
</evidence>
<comment type="caution">
    <text evidence="4">The sequence shown here is derived from an EMBL/GenBank/DDBJ whole genome shotgun (WGS) entry which is preliminary data.</text>
</comment>
<name>A0A4P5PAF8_9ENTE</name>
<organism evidence="4 5">
    <name type="scientific">Enterococcus florum</name>
    <dbReference type="NCBI Taxonomy" id="2480627"/>
    <lineage>
        <taxon>Bacteria</taxon>
        <taxon>Bacillati</taxon>
        <taxon>Bacillota</taxon>
        <taxon>Bacilli</taxon>
        <taxon>Lactobacillales</taxon>
        <taxon>Enterococcaceae</taxon>
        <taxon>Enterococcus</taxon>
    </lineage>
</organism>
<dbReference type="PANTHER" id="PTHR30328">
    <property type="entry name" value="TRANSCRIPTIONAL REPRESSOR"/>
    <property type="match status" value="1"/>
</dbReference>
<evidence type="ECO:0000256" key="2">
    <source>
        <dbReference type="PROSITE-ProRule" id="PRU00335"/>
    </source>
</evidence>
<evidence type="ECO:0000313" key="4">
    <source>
        <dbReference type="EMBL" id="GCF95077.1"/>
    </source>
</evidence>
<dbReference type="OrthoDB" id="9780939at2"/>
<dbReference type="AlphaFoldDB" id="A0A4P5PAF8"/>
<dbReference type="PRINTS" id="PR00455">
    <property type="entry name" value="HTHTETR"/>
</dbReference>
<proteinExistence type="predicted"/>
<keyword evidence="5" id="KW-1185">Reference proteome</keyword>
<dbReference type="PANTHER" id="PTHR30328:SF54">
    <property type="entry name" value="HTH-TYPE TRANSCRIPTIONAL REPRESSOR SCO4008"/>
    <property type="match status" value="1"/>
</dbReference>
<feature type="domain" description="HTH tetR-type" evidence="3">
    <location>
        <begin position="5"/>
        <end position="65"/>
    </location>
</feature>
<dbReference type="SUPFAM" id="SSF48498">
    <property type="entry name" value="Tetracyclin repressor-like, C-terminal domain"/>
    <property type="match status" value="1"/>
</dbReference>
<reference evidence="5" key="1">
    <citation type="submission" date="2019-02" db="EMBL/GenBank/DDBJ databases">
        <title>Draft genome sequence of Enterococcus sp. Gos25-1.</title>
        <authorList>
            <person name="Tanaka N."/>
            <person name="Shiwa Y."/>
            <person name="Fujita N."/>
        </authorList>
    </citation>
    <scope>NUCLEOTIDE SEQUENCE [LARGE SCALE GENOMIC DNA]</scope>
    <source>
        <strain evidence="5">Gos25-1</strain>
    </source>
</reference>
<dbReference type="InterPro" id="IPR050109">
    <property type="entry name" value="HTH-type_TetR-like_transc_reg"/>
</dbReference>
<accession>A0A4P5PAF8</accession>
<protein>
    <recommendedName>
        <fullName evidence="3">HTH tetR-type domain-containing protein</fullName>
    </recommendedName>
</protein>
<evidence type="ECO:0000313" key="5">
    <source>
        <dbReference type="Proteomes" id="UP000290567"/>
    </source>
</evidence>
<dbReference type="Gene3D" id="1.10.357.10">
    <property type="entry name" value="Tetracycline Repressor, domain 2"/>
    <property type="match status" value="1"/>
</dbReference>
<evidence type="ECO:0000256" key="1">
    <source>
        <dbReference type="ARBA" id="ARBA00023125"/>
    </source>
</evidence>
<dbReference type="Pfam" id="PF00440">
    <property type="entry name" value="TetR_N"/>
    <property type="match status" value="1"/>
</dbReference>
<gene>
    <name evidence="4" type="ORF">NRIC_29680</name>
</gene>
<sequence>MKKEDLKMRTIIQAALKEFAVYGYDQASTNRIAKQAGMSKALMFHYIKSKEELFLTVWSYCEETITNGYTKQIDEEETDLFERLRHSIALQMNILKKDPWLLEFYSAAADTRSDRINQQIHTKKETDAGLCITKLFQNIDTSNFRSDLPVTRSLALIEWSMSGFADELVSELKTAAPPTDFSKTEEKLNRFIQDLRILFYSVPPTKEQLK</sequence>
<dbReference type="InterPro" id="IPR036271">
    <property type="entry name" value="Tet_transcr_reg_TetR-rel_C_sf"/>
</dbReference>
<dbReference type="Gene3D" id="1.10.10.60">
    <property type="entry name" value="Homeodomain-like"/>
    <property type="match status" value="1"/>
</dbReference>
<dbReference type="InterPro" id="IPR001647">
    <property type="entry name" value="HTH_TetR"/>
</dbReference>
<dbReference type="PROSITE" id="PS50977">
    <property type="entry name" value="HTH_TETR_2"/>
    <property type="match status" value="1"/>
</dbReference>
<dbReference type="GO" id="GO:0003677">
    <property type="term" value="F:DNA binding"/>
    <property type="evidence" value="ECO:0007669"/>
    <property type="project" value="UniProtKB-UniRule"/>
</dbReference>